<feature type="transmembrane region" description="Helical" evidence="5">
    <location>
        <begin position="12"/>
        <end position="30"/>
    </location>
</feature>
<feature type="domain" description="Integral membrane bound transporter" evidence="6">
    <location>
        <begin position="25"/>
        <end position="147"/>
    </location>
</feature>
<evidence type="ECO:0000256" key="3">
    <source>
        <dbReference type="ARBA" id="ARBA00022989"/>
    </source>
</evidence>
<name>A0A0Q3TLA8_9BACI</name>
<keyword evidence="3 5" id="KW-1133">Transmembrane helix</keyword>
<keyword evidence="4 5" id="KW-0472">Membrane</keyword>
<dbReference type="AlphaFoldDB" id="A0A0Q3TLA8"/>
<comment type="subcellular location">
    <subcellularLocation>
        <location evidence="1">Membrane</location>
        <topology evidence="1">Multi-pass membrane protein</topology>
    </subcellularLocation>
</comment>
<evidence type="ECO:0000313" key="7">
    <source>
        <dbReference type="EMBL" id="KQL54449.1"/>
    </source>
</evidence>
<dbReference type="Pfam" id="PF13515">
    <property type="entry name" value="FUSC_2"/>
    <property type="match status" value="1"/>
</dbReference>
<protein>
    <recommendedName>
        <fullName evidence="6">Integral membrane bound transporter domain-containing protein</fullName>
    </recommendedName>
</protein>
<keyword evidence="2 5" id="KW-0812">Transmembrane</keyword>
<reference evidence="7 8" key="1">
    <citation type="submission" date="2015-09" db="EMBL/GenBank/DDBJ databases">
        <title>Genome sequencing project for genomic taxonomy and phylogenomics of Bacillus-like bacteria.</title>
        <authorList>
            <person name="Liu B."/>
            <person name="Wang J."/>
            <person name="Zhu Y."/>
            <person name="Liu G."/>
            <person name="Chen Q."/>
            <person name="Chen Z."/>
            <person name="Lan J."/>
            <person name="Che J."/>
            <person name="Ge C."/>
            <person name="Shi H."/>
            <person name="Pan Z."/>
            <person name="Liu X."/>
        </authorList>
    </citation>
    <scope>NUCLEOTIDE SEQUENCE [LARGE SCALE GENOMIC DNA]</scope>
    <source>
        <strain evidence="7 8">LMG 18435</strain>
    </source>
</reference>
<accession>A0A0Q3TLA8</accession>
<dbReference type="EMBL" id="LJJC01000004">
    <property type="protein sequence ID" value="KQL54449.1"/>
    <property type="molecule type" value="Genomic_DNA"/>
</dbReference>
<dbReference type="PATRIC" id="fig|157838.3.peg.3050"/>
<evidence type="ECO:0000256" key="4">
    <source>
        <dbReference type="ARBA" id="ARBA00023136"/>
    </source>
</evidence>
<dbReference type="GO" id="GO:0016020">
    <property type="term" value="C:membrane"/>
    <property type="evidence" value="ECO:0007669"/>
    <property type="project" value="UniProtKB-SubCell"/>
</dbReference>
<dbReference type="InterPro" id="IPR049453">
    <property type="entry name" value="Memb_transporter_dom"/>
</dbReference>
<evidence type="ECO:0000256" key="2">
    <source>
        <dbReference type="ARBA" id="ARBA00022692"/>
    </source>
</evidence>
<evidence type="ECO:0000256" key="1">
    <source>
        <dbReference type="ARBA" id="ARBA00004141"/>
    </source>
</evidence>
<feature type="transmembrane region" description="Helical" evidence="5">
    <location>
        <begin position="138"/>
        <end position="156"/>
    </location>
</feature>
<evidence type="ECO:0000259" key="6">
    <source>
        <dbReference type="Pfam" id="PF13515"/>
    </source>
</evidence>
<dbReference type="Proteomes" id="UP000051888">
    <property type="component" value="Unassembled WGS sequence"/>
</dbReference>
<proteinExistence type="predicted"/>
<dbReference type="RefSeq" id="WP_055740220.1">
    <property type="nucleotide sequence ID" value="NZ_JAAIWL010000008.1"/>
</dbReference>
<organism evidence="7 8">
    <name type="scientific">Heyndrickxia shackletonii</name>
    <dbReference type="NCBI Taxonomy" id="157838"/>
    <lineage>
        <taxon>Bacteria</taxon>
        <taxon>Bacillati</taxon>
        <taxon>Bacillota</taxon>
        <taxon>Bacilli</taxon>
        <taxon>Bacillales</taxon>
        <taxon>Bacillaceae</taxon>
        <taxon>Heyndrickxia</taxon>
    </lineage>
</organism>
<evidence type="ECO:0000313" key="8">
    <source>
        <dbReference type="Proteomes" id="UP000051888"/>
    </source>
</evidence>
<dbReference type="OrthoDB" id="2931138at2"/>
<comment type="caution">
    <text evidence="7">The sequence shown here is derived from an EMBL/GenBank/DDBJ whole genome shotgun (WGS) entry which is preliminary data.</text>
</comment>
<keyword evidence="8" id="KW-1185">Reference proteome</keyword>
<gene>
    <name evidence="7" type="ORF">AN964_13725</name>
</gene>
<evidence type="ECO:0000256" key="5">
    <source>
        <dbReference type="SAM" id="Phobius"/>
    </source>
</evidence>
<feature type="transmembrane region" description="Helical" evidence="5">
    <location>
        <begin position="61"/>
        <end position="79"/>
    </location>
</feature>
<sequence length="320" mass="36787">MEKKNKLLSSEKILFILKMSLGSGIAWQISDWTGSKYPYLSTLSVILCLQATILKSVRFSLSRMIGTIFGVAFTIIFSAELPLNGWSITFILLICTAVSILFGANITSIHQIALSTVLILVFTPKLHGYGMYRVSDTIIGIIVAILIHALILPPNFTSIANESFQTVKYLLIKKLEGLAVWIENGASDNTFFREEMNGIVWNKLQDAFQSVNKAENSLRYNPFKRKSKRELEIIKENLAILRKEYNIIEQFYENILQWHKQETISKEEAQYWAANFLHLADALKNWRSENQLNYNKHSSIYHRILEMEANRFLQNINRGK</sequence>